<name>A0AAN8KG85_9TELE</name>
<evidence type="ECO:0000313" key="3">
    <source>
        <dbReference type="EMBL" id="KAK6288426.1"/>
    </source>
</evidence>
<evidence type="ECO:0000256" key="2">
    <source>
        <dbReference type="ARBA" id="ARBA00023002"/>
    </source>
</evidence>
<dbReference type="AlphaFoldDB" id="A0AAN8KG85"/>
<evidence type="ECO:0000313" key="4">
    <source>
        <dbReference type="Proteomes" id="UP001356427"/>
    </source>
</evidence>
<keyword evidence="4" id="KW-1185">Reference proteome</keyword>
<proteinExistence type="inferred from homology"/>
<gene>
    <name evidence="3" type="ORF">J4Q44_G00388750</name>
</gene>
<comment type="similarity">
    <text evidence="1">Belongs to the short-chain dehydrogenases/reductases (SDR) family.</text>
</comment>
<dbReference type="PRINTS" id="PR00081">
    <property type="entry name" value="GDHRDH"/>
</dbReference>
<keyword evidence="2" id="KW-0560">Oxidoreductase</keyword>
<dbReference type="PANTHER" id="PTHR43157:SF51">
    <property type="entry name" value="DEHYDROGENASE_REDUCTASE (SDR FAMILY) MEMBER 13-LIKE 1"/>
    <property type="match status" value="1"/>
</dbReference>
<reference evidence="3 4" key="1">
    <citation type="submission" date="2021-04" db="EMBL/GenBank/DDBJ databases">
        <authorList>
            <person name="De Guttry C."/>
            <person name="Zahm M."/>
            <person name="Klopp C."/>
            <person name="Cabau C."/>
            <person name="Louis A."/>
            <person name="Berthelot C."/>
            <person name="Parey E."/>
            <person name="Roest Crollius H."/>
            <person name="Montfort J."/>
            <person name="Robinson-Rechavi M."/>
            <person name="Bucao C."/>
            <person name="Bouchez O."/>
            <person name="Gislard M."/>
            <person name="Lluch J."/>
            <person name="Milhes M."/>
            <person name="Lampietro C."/>
            <person name="Lopez Roques C."/>
            <person name="Donnadieu C."/>
            <person name="Braasch I."/>
            <person name="Desvignes T."/>
            <person name="Postlethwait J."/>
            <person name="Bobe J."/>
            <person name="Wedekind C."/>
            <person name="Guiguen Y."/>
        </authorList>
    </citation>
    <scope>NUCLEOTIDE SEQUENCE [LARGE SCALE GENOMIC DNA]</scope>
    <source>
        <strain evidence="3">Cs_M1</strain>
        <tissue evidence="3">Blood</tissue>
    </source>
</reference>
<dbReference type="InterPro" id="IPR002347">
    <property type="entry name" value="SDR_fam"/>
</dbReference>
<dbReference type="PRINTS" id="PR00080">
    <property type="entry name" value="SDRFAMILY"/>
</dbReference>
<accession>A0AAN8KG85</accession>
<dbReference type="Proteomes" id="UP001356427">
    <property type="component" value="Unassembled WGS sequence"/>
</dbReference>
<dbReference type="EMBL" id="JAGTTL010000399">
    <property type="protein sequence ID" value="KAK6288426.1"/>
    <property type="molecule type" value="Genomic_DNA"/>
</dbReference>
<comment type="caution">
    <text evidence="3">The sequence shown here is derived from an EMBL/GenBank/DDBJ whole genome shotgun (WGS) entry which is preliminary data.</text>
</comment>
<dbReference type="GO" id="GO:0016491">
    <property type="term" value="F:oxidoreductase activity"/>
    <property type="evidence" value="ECO:0007669"/>
    <property type="project" value="UniProtKB-KW"/>
</dbReference>
<protein>
    <submittedName>
        <fullName evidence="3">Uncharacterized protein</fullName>
    </submittedName>
</protein>
<dbReference type="SUPFAM" id="SSF51735">
    <property type="entry name" value="NAD(P)-binding Rossmann-fold domains"/>
    <property type="match status" value="3"/>
</dbReference>
<dbReference type="InterPro" id="IPR036291">
    <property type="entry name" value="NAD(P)-bd_dom_sf"/>
</dbReference>
<sequence length="727" mass="79790">MSTFLLVVGVVVGIAFIYHSVVVKGKSCKSKAKLHGRTVIITGSNTGIGKMTALDLARRGARVILACRSKQRAEAALADIKRESGSNEVVFMQLDLGSLKSVRSFAEHFLKTEPRLDLLINNAGIYMPGTTEDGLGMMFGVNHIGHFLLTNLLLDRLNKCGPSRVVNVASVGHNFGTIDFNCLNTHKEVGVGDSFMDVFNTYCNSKLCNVLFTHELAKRLQGTKVTCYTLHPGAINSELARDINKVAMMLMKPFFMFFFKDTVAGSQTTLHCALQEGLEHLSGRYFSNCKVRNLYPKARDDAVAKKLWEVRAICKSNVKLHGKTVIVTGSNTGIGKMTALDLARRGARVILACRSKQRAEAALADIKRESGSNEVVFMHLDLGSLKSVRSFAKTFLKTEPRLDLLINNAGIYMQGTTEDGLGMMFGVNYIGHFLLTILLLDRLKDCGPSRVVNVASLGHNFGKIDFNCLSTHKELGVGKSATDVFNIYCNSKLCNVLFTHELAKRLKDTNVTCYSLHPGIIETELGRYANSVLLMLLKPFSMLFFKNTVAGSQTTLHCALQEGLEPLSGRYFSNCTVRNLYPKARDDAVAKKLWEVRSNTGIGKATALDLAKRGVRVILACRSKQKAEAAVYDIRKESGSNEVVFMQLDLGSLKSVCSFAETFLKTELRLDLLINNAGMLGPGHTDDGFGMAFGVNRLGHFLLTCLLLDRLKECGPTQVVNVSAYTG</sequence>
<dbReference type="Gene3D" id="3.40.50.720">
    <property type="entry name" value="NAD(P)-binding Rossmann-like Domain"/>
    <property type="match status" value="3"/>
</dbReference>
<evidence type="ECO:0000256" key="1">
    <source>
        <dbReference type="ARBA" id="ARBA00006484"/>
    </source>
</evidence>
<dbReference type="Pfam" id="PF00106">
    <property type="entry name" value="adh_short"/>
    <property type="match status" value="3"/>
</dbReference>
<organism evidence="3 4">
    <name type="scientific">Coregonus suidteri</name>
    <dbReference type="NCBI Taxonomy" id="861788"/>
    <lineage>
        <taxon>Eukaryota</taxon>
        <taxon>Metazoa</taxon>
        <taxon>Chordata</taxon>
        <taxon>Craniata</taxon>
        <taxon>Vertebrata</taxon>
        <taxon>Euteleostomi</taxon>
        <taxon>Actinopterygii</taxon>
        <taxon>Neopterygii</taxon>
        <taxon>Teleostei</taxon>
        <taxon>Protacanthopterygii</taxon>
        <taxon>Salmoniformes</taxon>
        <taxon>Salmonidae</taxon>
        <taxon>Coregoninae</taxon>
        <taxon>Coregonus</taxon>
    </lineage>
</organism>
<dbReference type="PANTHER" id="PTHR43157">
    <property type="entry name" value="PHOSPHATIDYLINOSITOL-GLYCAN BIOSYNTHESIS CLASS F PROTEIN-RELATED"/>
    <property type="match status" value="1"/>
</dbReference>